<feature type="domain" description="HTH gntR-type" evidence="4">
    <location>
        <begin position="15"/>
        <end position="82"/>
    </location>
</feature>
<dbReference type="PANTHER" id="PTHR43537">
    <property type="entry name" value="TRANSCRIPTIONAL REGULATOR, GNTR FAMILY"/>
    <property type="match status" value="1"/>
</dbReference>
<accession>A0A7W6RWQ9</accession>
<dbReference type="Pfam" id="PF07729">
    <property type="entry name" value="FCD"/>
    <property type="match status" value="1"/>
</dbReference>
<evidence type="ECO:0000259" key="4">
    <source>
        <dbReference type="PROSITE" id="PS50949"/>
    </source>
</evidence>
<dbReference type="InterPro" id="IPR008920">
    <property type="entry name" value="TF_FadR/GntR_C"/>
</dbReference>
<evidence type="ECO:0000256" key="3">
    <source>
        <dbReference type="ARBA" id="ARBA00023163"/>
    </source>
</evidence>
<dbReference type="InterPro" id="IPR036390">
    <property type="entry name" value="WH_DNA-bd_sf"/>
</dbReference>
<proteinExistence type="predicted"/>
<dbReference type="Gene3D" id="1.20.120.530">
    <property type="entry name" value="GntR ligand-binding domain-like"/>
    <property type="match status" value="1"/>
</dbReference>
<keyword evidence="6" id="KW-1185">Reference proteome</keyword>
<keyword evidence="3" id="KW-0804">Transcription</keyword>
<reference evidence="5 6" key="1">
    <citation type="submission" date="2020-08" db="EMBL/GenBank/DDBJ databases">
        <title>Genome sequencing of Purple Non-Sulfur Bacteria from various extreme environments.</title>
        <authorList>
            <person name="Mayer M."/>
        </authorList>
    </citation>
    <scope>NUCLEOTIDE SEQUENCE [LARGE SCALE GENOMIC DNA]</scope>
    <source>
        <strain evidence="5 6">JA135</strain>
    </source>
</reference>
<dbReference type="InterPro" id="IPR011711">
    <property type="entry name" value="GntR_C"/>
</dbReference>
<dbReference type="SUPFAM" id="SSF46785">
    <property type="entry name" value="Winged helix' DNA-binding domain"/>
    <property type="match status" value="1"/>
</dbReference>
<dbReference type="Gene3D" id="1.10.10.10">
    <property type="entry name" value="Winged helix-like DNA-binding domain superfamily/Winged helix DNA-binding domain"/>
    <property type="match status" value="1"/>
</dbReference>
<evidence type="ECO:0000256" key="1">
    <source>
        <dbReference type="ARBA" id="ARBA00023015"/>
    </source>
</evidence>
<dbReference type="SUPFAM" id="SSF48008">
    <property type="entry name" value="GntR ligand-binding domain-like"/>
    <property type="match status" value="1"/>
</dbReference>
<dbReference type="SMART" id="SM00345">
    <property type="entry name" value="HTH_GNTR"/>
    <property type="match status" value="1"/>
</dbReference>
<dbReference type="GO" id="GO:0003700">
    <property type="term" value="F:DNA-binding transcription factor activity"/>
    <property type="evidence" value="ECO:0007669"/>
    <property type="project" value="InterPro"/>
</dbReference>
<protein>
    <submittedName>
        <fullName evidence="5">DNA-binding GntR family transcriptional regulator</fullName>
    </submittedName>
</protein>
<dbReference type="GO" id="GO:0003677">
    <property type="term" value="F:DNA binding"/>
    <property type="evidence" value="ECO:0007669"/>
    <property type="project" value="UniProtKB-KW"/>
</dbReference>
<dbReference type="InterPro" id="IPR000524">
    <property type="entry name" value="Tscrpt_reg_HTH_GntR"/>
</dbReference>
<evidence type="ECO:0000256" key="2">
    <source>
        <dbReference type="ARBA" id="ARBA00023125"/>
    </source>
</evidence>
<dbReference type="InterPro" id="IPR036388">
    <property type="entry name" value="WH-like_DNA-bd_sf"/>
</dbReference>
<name>A0A7W6RWQ9_9PROT</name>
<evidence type="ECO:0000313" key="5">
    <source>
        <dbReference type="EMBL" id="MBB4284658.1"/>
    </source>
</evidence>
<dbReference type="RefSeq" id="WP_184431134.1">
    <property type="nucleotide sequence ID" value="NZ_JACIGI010000002.1"/>
</dbReference>
<keyword evidence="2 5" id="KW-0238">DNA-binding</keyword>
<dbReference type="PANTHER" id="PTHR43537:SF39">
    <property type="entry name" value="HTH-TYPE TRANSCRIPTIONAL REGULATOR MCBR"/>
    <property type="match status" value="1"/>
</dbReference>
<gene>
    <name evidence="5" type="ORF">GGD88_000365</name>
</gene>
<keyword evidence="1" id="KW-0805">Transcription regulation</keyword>
<sequence length="247" mass="26775">MNGALGQLDPVNRPGTLADRARDQLRAAIMAGRFDPGSKLTIRSVARSLDISLTPAREALYSLVSEGALDMGPNGTVYVPDLDEDRVRELLVIRTALESAAAREAAPFLDAETVARITEINDRLVEADAQQDYRAVIHLNWRFHFEIYRQARMPNLTRMIETCWLKTGSYLNVLYPDYGRTDRGIQNHAEIIAAMQAGDGEHLAVAMQKDIETASHALLGAITGARGGTRAAGASVAPPTDPDGGVP</sequence>
<dbReference type="SMART" id="SM00895">
    <property type="entry name" value="FCD"/>
    <property type="match status" value="1"/>
</dbReference>
<dbReference type="PROSITE" id="PS50949">
    <property type="entry name" value="HTH_GNTR"/>
    <property type="match status" value="1"/>
</dbReference>
<dbReference type="Proteomes" id="UP000555728">
    <property type="component" value="Unassembled WGS sequence"/>
</dbReference>
<dbReference type="AlphaFoldDB" id="A0A7W6RWQ9"/>
<evidence type="ECO:0000313" key="6">
    <source>
        <dbReference type="Proteomes" id="UP000555728"/>
    </source>
</evidence>
<comment type="caution">
    <text evidence="5">The sequence shown here is derived from an EMBL/GenBank/DDBJ whole genome shotgun (WGS) entry which is preliminary data.</text>
</comment>
<dbReference type="EMBL" id="JACIGI010000002">
    <property type="protein sequence ID" value="MBB4284658.1"/>
    <property type="molecule type" value="Genomic_DNA"/>
</dbReference>
<organism evidence="5 6">
    <name type="scientific">Roseospira goensis</name>
    <dbReference type="NCBI Taxonomy" id="391922"/>
    <lineage>
        <taxon>Bacteria</taxon>
        <taxon>Pseudomonadati</taxon>
        <taxon>Pseudomonadota</taxon>
        <taxon>Alphaproteobacteria</taxon>
        <taxon>Rhodospirillales</taxon>
        <taxon>Rhodospirillaceae</taxon>
        <taxon>Roseospira</taxon>
    </lineage>
</organism>
<dbReference type="Pfam" id="PF00392">
    <property type="entry name" value="GntR"/>
    <property type="match status" value="1"/>
</dbReference>